<name>A0A2N1J376_9BACT</name>
<organism evidence="3 4">
    <name type="scientific">Malaciobacter halophilus</name>
    <dbReference type="NCBI Taxonomy" id="197482"/>
    <lineage>
        <taxon>Bacteria</taxon>
        <taxon>Pseudomonadati</taxon>
        <taxon>Campylobacterota</taxon>
        <taxon>Epsilonproteobacteria</taxon>
        <taxon>Campylobacterales</taxon>
        <taxon>Arcobacteraceae</taxon>
        <taxon>Malaciobacter</taxon>
    </lineage>
</organism>
<keyword evidence="1" id="KW-0472">Membrane</keyword>
<accession>A0A2N1J376</accession>
<dbReference type="RefSeq" id="WP_101184572.1">
    <property type="nucleotide sequence ID" value="NZ_CP031218.1"/>
</dbReference>
<reference evidence="3 4" key="1">
    <citation type="submission" date="2017-09" db="EMBL/GenBank/DDBJ databases">
        <title>Genomics of the genus Arcobacter.</title>
        <authorList>
            <person name="Perez-Cataluna A."/>
            <person name="Figueras M.J."/>
            <person name="Salas-Masso N."/>
        </authorList>
    </citation>
    <scope>NUCLEOTIDE SEQUENCE [LARGE SCALE GENOMIC DNA]</scope>
    <source>
        <strain evidence="3 4">DSM 18005</strain>
    </source>
</reference>
<gene>
    <name evidence="3" type="ORF">CP960_06315</name>
</gene>
<dbReference type="InterPro" id="IPR013976">
    <property type="entry name" value="HDOD"/>
</dbReference>
<feature type="transmembrane region" description="Helical" evidence="1">
    <location>
        <begin position="71"/>
        <end position="89"/>
    </location>
</feature>
<keyword evidence="4" id="KW-1185">Reference proteome</keyword>
<dbReference type="PANTHER" id="PTHR33525:SF3">
    <property type="entry name" value="RIBONUCLEASE Y"/>
    <property type="match status" value="1"/>
</dbReference>
<keyword evidence="1" id="KW-1133">Transmembrane helix</keyword>
<sequence>MSKKISDKIDSLPPLPKSVIELEKFRKLPNKDPDELLKIIEKDPLIVTTLLRVANSSMFAFRSRVDTVHRAISLLGVNFCISIALGSVVQDLIRSNLEAYAISTDEFMENSNLASSFVHNWMHSIEPNLKDDLILAAFLQEVGKFIISDVVIENNQINEFQEMLKEDVSKAEKEFTGFTCAKITANIFKHWKLDPNLIFSIGFVQNLNSCPKEFIKKCQILEITKYVCEMTAPLSERNIQKAINKAIEYDFDIEPLVNTIDNLKAKTSNKA</sequence>
<dbReference type="InterPro" id="IPR052340">
    <property type="entry name" value="RNase_Y/CdgJ"/>
</dbReference>
<dbReference type="Pfam" id="PF08668">
    <property type="entry name" value="HDOD"/>
    <property type="match status" value="1"/>
</dbReference>
<proteinExistence type="predicted"/>
<evidence type="ECO:0000313" key="4">
    <source>
        <dbReference type="Proteomes" id="UP000233248"/>
    </source>
</evidence>
<dbReference type="Proteomes" id="UP000233248">
    <property type="component" value="Unassembled WGS sequence"/>
</dbReference>
<evidence type="ECO:0000259" key="2">
    <source>
        <dbReference type="PROSITE" id="PS51833"/>
    </source>
</evidence>
<dbReference type="PANTHER" id="PTHR33525">
    <property type="match status" value="1"/>
</dbReference>
<keyword evidence="1" id="KW-0812">Transmembrane</keyword>
<comment type="caution">
    <text evidence="3">The sequence shown here is derived from an EMBL/GenBank/DDBJ whole genome shotgun (WGS) entry which is preliminary data.</text>
</comment>
<evidence type="ECO:0000256" key="1">
    <source>
        <dbReference type="SAM" id="Phobius"/>
    </source>
</evidence>
<dbReference type="KEGG" id="ahs:AHALO_0154"/>
<dbReference type="SUPFAM" id="SSF109604">
    <property type="entry name" value="HD-domain/PDEase-like"/>
    <property type="match status" value="1"/>
</dbReference>
<evidence type="ECO:0000313" key="3">
    <source>
        <dbReference type="EMBL" id="PKI81005.1"/>
    </source>
</evidence>
<dbReference type="OrthoDB" id="9803649at2"/>
<dbReference type="EMBL" id="NXIF01000024">
    <property type="protein sequence ID" value="PKI81005.1"/>
    <property type="molecule type" value="Genomic_DNA"/>
</dbReference>
<protein>
    <submittedName>
        <fullName evidence="3">HDOD domain-containing protein</fullName>
    </submittedName>
</protein>
<dbReference type="Gene3D" id="1.10.3210.10">
    <property type="entry name" value="Hypothetical protein af1432"/>
    <property type="match status" value="1"/>
</dbReference>
<feature type="domain" description="HDOD" evidence="2">
    <location>
        <begin position="12"/>
        <end position="207"/>
    </location>
</feature>
<dbReference type="PROSITE" id="PS51833">
    <property type="entry name" value="HDOD"/>
    <property type="match status" value="1"/>
</dbReference>
<dbReference type="AlphaFoldDB" id="A0A2N1J376"/>